<feature type="compositionally biased region" description="Basic and acidic residues" evidence="1">
    <location>
        <begin position="311"/>
        <end position="333"/>
    </location>
</feature>
<reference evidence="4 5" key="1">
    <citation type="submission" date="2013-07" db="EMBL/GenBank/DDBJ databases">
        <title>Genome of Archaeoglobus fulgidus.</title>
        <authorList>
            <person name="Fiebig A."/>
            <person name="Birkeland N.-K."/>
        </authorList>
    </citation>
    <scope>NUCLEOTIDE SEQUENCE [LARGE SCALE GENOMIC DNA]</scope>
    <source>
        <strain evidence="4 5">DSM 8774</strain>
    </source>
</reference>
<gene>
    <name evidence="4" type="ORF">AFULGI_00016110</name>
</gene>
<dbReference type="AlphaFoldDB" id="A0A075WLC2"/>
<evidence type="ECO:0000313" key="4">
    <source>
        <dbReference type="EMBL" id="AIG98373.1"/>
    </source>
</evidence>
<name>A0A075WLC2_ARCFL</name>
<keyword evidence="2" id="KW-0812">Transmembrane</keyword>
<dbReference type="KEGG" id="afg:AFULGI_00016110"/>
<keyword evidence="2" id="KW-0472">Membrane</keyword>
<dbReference type="Pfam" id="PF25231">
    <property type="entry name" value="DUF7847"/>
    <property type="match status" value="1"/>
</dbReference>
<dbReference type="Proteomes" id="UP000028501">
    <property type="component" value="Chromosome"/>
</dbReference>
<feature type="transmembrane region" description="Helical" evidence="2">
    <location>
        <begin position="192"/>
        <end position="217"/>
    </location>
</feature>
<feature type="compositionally biased region" description="Basic and acidic residues" evidence="1">
    <location>
        <begin position="375"/>
        <end position="405"/>
    </location>
</feature>
<dbReference type="RefSeq" id="WP_048095730.1">
    <property type="nucleotide sequence ID" value="NZ_CP006577.1"/>
</dbReference>
<protein>
    <recommendedName>
        <fullName evidence="3">DUF7847 domain-containing protein</fullName>
    </recommendedName>
</protein>
<feature type="compositionally biased region" description="Polar residues" evidence="1">
    <location>
        <begin position="294"/>
        <end position="310"/>
    </location>
</feature>
<evidence type="ECO:0000256" key="2">
    <source>
        <dbReference type="SAM" id="Phobius"/>
    </source>
</evidence>
<evidence type="ECO:0000313" key="5">
    <source>
        <dbReference type="Proteomes" id="UP000028501"/>
    </source>
</evidence>
<feature type="compositionally biased region" description="Basic and acidic residues" evidence="1">
    <location>
        <begin position="246"/>
        <end position="268"/>
    </location>
</feature>
<feature type="domain" description="DUF7847" evidence="3">
    <location>
        <begin position="112"/>
        <end position="215"/>
    </location>
</feature>
<keyword evidence="2" id="KW-1133">Transmembrane helix</keyword>
<evidence type="ECO:0000256" key="1">
    <source>
        <dbReference type="SAM" id="MobiDB-lite"/>
    </source>
</evidence>
<feature type="transmembrane region" description="Helical" evidence="2">
    <location>
        <begin position="55"/>
        <end position="76"/>
    </location>
</feature>
<feature type="region of interest" description="Disordered" evidence="1">
    <location>
        <begin position="291"/>
        <end position="333"/>
    </location>
</feature>
<organism evidence="4 5">
    <name type="scientific">Archaeoglobus fulgidus DSM 8774</name>
    <dbReference type="NCBI Taxonomy" id="1344584"/>
    <lineage>
        <taxon>Archaea</taxon>
        <taxon>Methanobacteriati</taxon>
        <taxon>Methanobacteriota</taxon>
        <taxon>Archaeoglobi</taxon>
        <taxon>Archaeoglobales</taxon>
        <taxon>Archaeoglobaceae</taxon>
        <taxon>Archaeoglobus</taxon>
    </lineage>
</organism>
<feature type="region of interest" description="Disordered" evidence="1">
    <location>
        <begin position="373"/>
        <end position="419"/>
    </location>
</feature>
<accession>A0A075WLC2</accession>
<dbReference type="GeneID" id="24795112"/>
<dbReference type="HOGENOM" id="CLU_654889_0_0_2"/>
<evidence type="ECO:0000259" key="3">
    <source>
        <dbReference type="Pfam" id="PF25231"/>
    </source>
</evidence>
<feature type="transmembrane region" description="Helical" evidence="2">
    <location>
        <begin position="165"/>
        <end position="186"/>
    </location>
</feature>
<proteinExistence type="predicted"/>
<feature type="transmembrane region" description="Helical" evidence="2">
    <location>
        <begin position="22"/>
        <end position="43"/>
    </location>
</feature>
<dbReference type="EMBL" id="CP006577">
    <property type="protein sequence ID" value="AIG98373.1"/>
    <property type="molecule type" value="Genomic_DNA"/>
</dbReference>
<feature type="region of interest" description="Disordered" evidence="1">
    <location>
        <begin position="245"/>
        <end position="279"/>
    </location>
</feature>
<dbReference type="InterPro" id="IPR057169">
    <property type="entry name" value="DUF7847"/>
</dbReference>
<sequence>MKLDVVSTLKDGLQLLKENPKILVPLAVSVVLWLLVVVASYGILGLEYYDTAELLNALVLLLLVWTVVGTLGYFLDNVAVRVAADVALSGETYLKDGLLFTLRKLPTLLAAGFIYMLIVTPASLLIVPGIYLGVRLLFFSYAILIDNESAMGSLKKSWSIVKGNWLRTFALLAVFAVIGFPLGYLLEIENLLLWAVACAGMVLVRGWAIATLTLAYLQLAPEPAEEEEEEEEYLTMPPEEPFELQQKIDEPEIPLKPKPEIERKPRKDEDEEIKEEQKQKKVLDEFLLSEEISPENSVESESGITMQQLQTERRDEEKEKQSEEIEKEEGDVRIADSAERNVKVSEIDVIANTVAEETTDKVRIEGLGLRRRRLQKSDTKHVDKNVPQKVDKAEQKSRGNTKDVEESSLDGVSVVLRRD</sequence>